<proteinExistence type="predicted"/>
<name>A0A518B3V3_9BACT</name>
<reference evidence="1 2" key="1">
    <citation type="submission" date="2019-02" db="EMBL/GenBank/DDBJ databases">
        <title>Deep-cultivation of Planctomycetes and their phenomic and genomic characterization uncovers novel biology.</title>
        <authorList>
            <person name="Wiegand S."/>
            <person name="Jogler M."/>
            <person name="Boedeker C."/>
            <person name="Pinto D."/>
            <person name="Vollmers J."/>
            <person name="Rivas-Marin E."/>
            <person name="Kohn T."/>
            <person name="Peeters S.H."/>
            <person name="Heuer A."/>
            <person name="Rast P."/>
            <person name="Oberbeckmann S."/>
            <person name="Bunk B."/>
            <person name="Jeske O."/>
            <person name="Meyerdierks A."/>
            <person name="Storesund J.E."/>
            <person name="Kallscheuer N."/>
            <person name="Luecker S."/>
            <person name="Lage O.M."/>
            <person name="Pohl T."/>
            <person name="Merkel B.J."/>
            <person name="Hornburger P."/>
            <person name="Mueller R.-W."/>
            <person name="Bruemmer F."/>
            <person name="Labrenz M."/>
            <person name="Spormann A.M."/>
            <person name="Op den Camp H."/>
            <person name="Overmann J."/>
            <person name="Amann R."/>
            <person name="Jetten M.S.M."/>
            <person name="Mascher T."/>
            <person name="Medema M.H."/>
            <person name="Devos D.P."/>
            <person name="Kaster A.-K."/>
            <person name="Ovreas L."/>
            <person name="Rohde M."/>
            <person name="Galperin M.Y."/>
            <person name="Jogler C."/>
        </authorList>
    </citation>
    <scope>NUCLEOTIDE SEQUENCE [LARGE SCALE GENOMIC DNA]</scope>
    <source>
        <strain evidence="1 2">Pan216</strain>
    </source>
</reference>
<gene>
    <name evidence="1" type="ORF">Pan216_25310</name>
</gene>
<evidence type="ECO:0000313" key="1">
    <source>
        <dbReference type="EMBL" id="QDU61669.1"/>
    </source>
</evidence>
<sequence length="119" mass="12834">MLGEQLTKRTAIRMTNGIGQVSSSSSSFISVGTSSGGQEHLGNPHTARTLKHAQMEWTNTFVIHCVDVRASIDQDLYDNTILSTYGKVQGCPHAAVPSINVDTKAHKMADYVGVGRDCK</sequence>
<keyword evidence="2" id="KW-1185">Reference proteome</keyword>
<dbReference type="KEGG" id="knv:Pan216_25310"/>
<accession>A0A518B3V3</accession>
<dbReference type="EMBL" id="CP036279">
    <property type="protein sequence ID" value="QDU61669.1"/>
    <property type="molecule type" value="Genomic_DNA"/>
</dbReference>
<protein>
    <submittedName>
        <fullName evidence="1">Uncharacterized protein</fullName>
    </submittedName>
</protein>
<organism evidence="1 2">
    <name type="scientific">Kolteria novifilia</name>
    <dbReference type="NCBI Taxonomy" id="2527975"/>
    <lineage>
        <taxon>Bacteria</taxon>
        <taxon>Pseudomonadati</taxon>
        <taxon>Planctomycetota</taxon>
        <taxon>Planctomycetia</taxon>
        <taxon>Kolteriales</taxon>
        <taxon>Kolteriaceae</taxon>
        <taxon>Kolteria</taxon>
    </lineage>
</organism>
<dbReference type="AlphaFoldDB" id="A0A518B3V3"/>
<dbReference type="Proteomes" id="UP000317093">
    <property type="component" value="Chromosome"/>
</dbReference>
<evidence type="ECO:0000313" key="2">
    <source>
        <dbReference type="Proteomes" id="UP000317093"/>
    </source>
</evidence>